<proteinExistence type="predicted"/>
<reference evidence="2 3" key="1">
    <citation type="submission" date="2019-09" db="EMBL/GenBank/DDBJ databases">
        <authorList>
            <person name="Chandra G."/>
            <person name="Truman W A."/>
        </authorList>
    </citation>
    <scope>NUCLEOTIDE SEQUENCE [LARGE SCALE GENOMIC DNA]</scope>
    <source>
        <strain evidence="2">PS928</strain>
    </source>
</reference>
<keyword evidence="1" id="KW-1133">Transmembrane helix</keyword>
<evidence type="ECO:0000313" key="3">
    <source>
        <dbReference type="Proteomes" id="UP000381378"/>
    </source>
</evidence>
<dbReference type="Proteomes" id="UP000381378">
    <property type="component" value="Unassembled WGS sequence"/>
</dbReference>
<keyword evidence="1" id="KW-0812">Transmembrane</keyword>
<keyword evidence="1" id="KW-0472">Membrane</keyword>
<evidence type="ECO:0000313" key="2">
    <source>
        <dbReference type="EMBL" id="VVQ23750.1"/>
    </source>
</evidence>
<name>A0A5E7VM09_PSEFL</name>
<dbReference type="EMBL" id="CABVJF010000029">
    <property type="protein sequence ID" value="VVQ23750.1"/>
    <property type="molecule type" value="Genomic_DNA"/>
</dbReference>
<evidence type="ECO:0008006" key="4">
    <source>
        <dbReference type="Google" id="ProtNLM"/>
    </source>
</evidence>
<evidence type="ECO:0000256" key="1">
    <source>
        <dbReference type="SAM" id="Phobius"/>
    </source>
</evidence>
<gene>
    <name evidence="2" type="ORF">PS928_05612</name>
</gene>
<feature type="transmembrane region" description="Helical" evidence="1">
    <location>
        <begin position="32"/>
        <end position="51"/>
    </location>
</feature>
<dbReference type="AlphaFoldDB" id="A0A5E7VM09"/>
<organism evidence="2 3">
    <name type="scientific">Pseudomonas fluorescens</name>
    <dbReference type="NCBI Taxonomy" id="294"/>
    <lineage>
        <taxon>Bacteria</taxon>
        <taxon>Pseudomonadati</taxon>
        <taxon>Pseudomonadota</taxon>
        <taxon>Gammaproteobacteria</taxon>
        <taxon>Pseudomonadales</taxon>
        <taxon>Pseudomonadaceae</taxon>
        <taxon>Pseudomonas</taxon>
    </lineage>
</organism>
<protein>
    <recommendedName>
        <fullName evidence="4">Transmembrane protein</fullName>
    </recommendedName>
</protein>
<accession>A0A5E7VM09</accession>
<sequence>MLYPWMPKTIRPITTTATHVVMSPTKNQINSVLFMAPVLVAVASFALCELASRRWITTRWVTITSTFICPRHDYIHWPLRTIEIADSKGSYGLHFFHNGVFAVDLRGTCSFKFLRAAIIFMS</sequence>